<reference evidence="1 2" key="1">
    <citation type="submission" date="2018-07" db="EMBL/GenBank/DDBJ databases">
        <title>Dyella monticola sp. nov. and Dyella psychrodurans sp. nov. isolated from monsoon evergreen broad-leaved forest soil of Dinghu Mountain, China.</title>
        <authorList>
            <person name="Gao Z."/>
            <person name="Qiu L."/>
        </authorList>
    </citation>
    <scope>NUCLEOTIDE SEQUENCE [LARGE SCALE GENOMIC DNA]</scope>
    <source>
        <strain evidence="1 2">4G-K06</strain>
    </source>
</reference>
<accession>A0A370X9F0</accession>
<dbReference type="EMBL" id="QRBE01000001">
    <property type="protein sequence ID" value="RDS84996.1"/>
    <property type="molecule type" value="Genomic_DNA"/>
</dbReference>
<dbReference type="GO" id="GO:0005506">
    <property type="term" value="F:iron ion binding"/>
    <property type="evidence" value="ECO:0007669"/>
    <property type="project" value="InterPro"/>
</dbReference>
<evidence type="ECO:0000313" key="1">
    <source>
        <dbReference type="EMBL" id="RDS84996.1"/>
    </source>
</evidence>
<dbReference type="AlphaFoldDB" id="A0A370X9F0"/>
<dbReference type="Gene3D" id="1.20.120.10">
    <property type="entry name" value="Cytochrome c/b562"/>
    <property type="match status" value="1"/>
</dbReference>
<dbReference type="InterPro" id="IPR010980">
    <property type="entry name" value="Cyt_c/b562"/>
</dbReference>
<sequence length="129" mass="14139">MRAALLIVLGLAIGIIGTVFAMRALSERNPVPQALMVTMSFHRHQLQQAVKGQHCDAAANLDQLQHMQMIAADIPAVFRDAPQPFNDLATRLRTELKTAAQSAPVDCPALTAALKPVDQVCQQCHQQYR</sequence>
<protein>
    <submittedName>
        <fullName evidence="1">Cytochrome C</fullName>
    </submittedName>
</protein>
<dbReference type="GO" id="GO:0022900">
    <property type="term" value="P:electron transport chain"/>
    <property type="evidence" value="ECO:0007669"/>
    <property type="project" value="InterPro"/>
</dbReference>
<name>A0A370X9F0_9GAMM</name>
<comment type="caution">
    <text evidence="1">The sequence shown here is derived from an EMBL/GenBank/DDBJ whole genome shotgun (WGS) entry which is preliminary data.</text>
</comment>
<dbReference type="RefSeq" id="WP_115494018.1">
    <property type="nucleotide sequence ID" value="NZ_QRBE01000001.1"/>
</dbReference>
<proteinExistence type="predicted"/>
<dbReference type="GO" id="GO:0009055">
    <property type="term" value="F:electron transfer activity"/>
    <property type="evidence" value="ECO:0007669"/>
    <property type="project" value="InterPro"/>
</dbReference>
<dbReference type="PROSITE" id="PS51009">
    <property type="entry name" value="CYTCII"/>
    <property type="match status" value="1"/>
</dbReference>
<dbReference type="SUPFAM" id="SSF47175">
    <property type="entry name" value="Cytochromes"/>
    <property type="match status" value="1"/>
</dbReference>
<organism evidence="1 2">
    <name type="scientific">Dyella monticola</name>
    <dbReference type="NCBI Taxonomy" id="1927958"/>
    <lineage>
        <taxon>Bacteria</taxon>
        <taxon>Pseudomonadati</taxon>
        <taxon>Pseudomonadota</taxon>
        <taxon>Gammaproteobacteria</taxon>
        <taxon>Lysobacterales</taxon>
        <taxon>Rhodanobacteraceae</taxon>
        <taxon>Dyella</taxon>
    </lineage>
</organism>
<dbReference type="Proteomes" id="UP000254258">
    <property type="component" value="Unassembled WGS sequence"/>
</dbReference>
<dbReference type="OrthoDB" id="5984407at2"/>
<dbReference type="GO" id="GO:0020037">
    <property type="term" value="F:heme binding"/>
    <property type="evidence" value="ECO:0007669"/>
    <property type="project" value="InterPro"/>
</dbReference>
<keyword evidence="2" id="KW-1185">Reference proteome</keyword>
<dbReference type="InterPro" id="IPR002321">
    <property type="entry name" value="Cyt_c_II"/>
</dbReference>
<gene>
    <name evidence="1" type="ORF">DWU98_03395</name>
</gene>
<evidence type="ECO:0000313" key="2">
    <source>
        <dbReference type="Proteomes" id="UP000254258"/>
    </source>
</evidence>